<accession>A0A5B7WQ31</accession>
<sequence length="152" mass="16360">MRLSAYTDVCLRTLMVLGAHGVGQLTTRQIAELIHVPYNHVTKAVAELGGLGALEVTRGRHGGASITEQGLQMNLGSLLRTLDWREDVVDCTTHDAAHDCPMVGGCRLRGALRQARDAFYASLDNLTVADVVSASPALTRLPFPQIRPSGTR</sequence>
<dbReference type="KEGG" id="gcr:GcLGCM259_0392"/>
<evidence type="ECO:0000313" key="4">
    <source>
        <dbReference type="Proteomes" id="UP000307000"/>
    </source>
</evidence>
<dbReference type="GO" id="GO:0003700">
    <property type="term" value="F:DNA-binding transcription factor activity"/>
    <property type="evidence" value="ECO:0007669"/>
    <property type="project" value="TreeGrafter"/>
</dbReference>
<dbReference type="EMBL" id="CP034412">
    <property type="protein sequence ID" value="QCY46171.1"/>
    <property type="molecule type" value="Genomic_DNA"/>
</dbReference>
<keyword evidence="1" id="KW-0238">DNA-binding</keyword>
<evidence type="ECO:0000256" key="2">
    <source>
        <dbReference type="ARBA" id="ARBA00034078"/>
    </source>
</evidence>
<dbReference type="InterPro" id="IPR000944">
    <property type="entry name" value="Tscrpt_reg_Rrf2"/>
</dbReference>
<dbReference type="PANTHER" id="PTHR33221">
    <property type="entry name" value="WINGED HELIX-TURN-HELIX TRANSCRIPTIONAL REGULATOR, RRF2 FAMILY"/>
    <property type="match status" value="1"/>
</dbReference>
<dbReference type="InterPro" id="IPR036390">
    <property type="entry name" value="WH_DNA-bd_sf"/>
</dbReference>
<evidence type="ECO:0000256" key="1">
    <source>
        <dbReference type="ARBA" id="ARBA00023125"/>
    </source>
</evidence>
<keyword evidence="4" id="KW-1185">Reference proteome</keyword>
<dbReference type="GO" id="GO:0003677">
    <property type="term" value="F:DNA binding"/>
    <property type="evidence" value="ECO:0007669"/>
    <property type="project" value="UniProtKB-KW"/>
</dbReference>
<comment type="cofactor">
    <cofactor evidence="2">
        <name>[2Fe-2S] cluster</name>
        <dbReference type="ChEBI" id="CHEBI:190135"/>
    </cofactor>
</comment>
<gene>
    <name evidence="3" type="ORF">GcLGCM259_0392</name>
</gene>
<dbReference type="RefSeq" id="WP_138174962.1">
    <property type="nucleotide sequence ID" value="NZ_BAAAGL010000021.1"/>
</dbReference>
<dbReference type="GO" id="GO:0005829">
    <property type="term" value="C:cytosol"/>
    <property type="evidence" value="ECO:0007669"/>
    <property type="project" value="TreeGrafter"/>
</dbReference>
<name>A0A5B7WQ31_9MICC</name>
<protein>
    <submittedName>
        <fullName evidence="3">Rrf2 family transcriptional regulator</fullName>
    </submittedName>
</protein>
<dbReference type="PROSITE" id="PS51197">
    <property type="entry name" value="HTH_RRF2_2"/>
    <property type="match status" value="1"/>
</dbReference>
<reference evidence="3 4" key="1">
    <citation type="submission" date="2018-12" db="EMBL/GenBank/DDBJ databases">
        <title>Complete Genome Sequence of Glutamicibacter creatinolyticus strain LGCM259,isolated from an abscess of a 12-year-old mare in Italy.</title>
        <authorList>
            <person name="Santos R.G."/>
            <person name="Silva A.L."/>
            <person name="Seyffert N."/>
            <person name="Castro T.L.P."/>
            <person name="Attili A.R."/>
            <person name="Rifici C."/>
            <person name="Mazzullo G."/>
            <person name="Brenig B."/>
            <person name="Venanzi F."/>
            <person name="Azevedo V."/>
        </authorList>
    </citation>
    <scope>NUCLEOTIDE SEQUENCE [LARGE SCALE GENOMIC DNA]</scope>
    <source>
        <strain evidence="3 4">LGCM 259</strain>
    </source>
</reference>
<dbReference type="SUPFAM" id="SSF46785">
    <property type="entry name" value="Winged helix' DNA-binding domain"/>
    <property type="match status" value="1"/>
</dbReference>
<dbReference type="Proteomes" id="UP000307000">
    <property type="component" value="Chromosome"/>
</dbReference>
<dbReference type="InterPro" id="IPR036388">
    <property type="entry name" value="WH-like_DNA-bd_sf"/>
</dbReference>
<dbReference type="Pfam" id="PF02082">
    <property type="entry name" value="Rrf2"/>
    <property type="match status" value="1"/>
</dbReference>
<organism evidence="3 4">
    <name type="scientific">Glutamicibacter creatinolyticus</name>
    <dbReference type="NCBI Taxonomy" id="162496"/>
    <lineage>
        <taxon>Bacteria</taxon>
        <taxon>Bacillati</taxon>
        <taxon>Actinomycetota</taxon>
        <taxon>Actinomycetes</taxon>
        <taxon>Micrococcales</taxon>
        <taxon>Micrococcaceae</taxon>
        <taxon>Glutamicibacter</taxon>
    </lineage>
</organism>
<dbReference type="PANTHER" id="PTHR33221:SF4">
    <property type="entry name" value="HTH-TYPE TRANSCRIPTIONAL REPRESSOR NSRR"/>
    <property type="match status" value="1"/>
</dbReference>
<dbReference type="Gene3D" id="1.10.10.10">
    <property type="entry name" value="Winged helix-like DNA-binding domain superfamily/Winged helix DNA-binding domain"/>
    <property type="match status" value="1"/>
</dbReference>
<dbReference type="AlphaFoldDB" id="A0A5B7WQ31"/>
<proteinExistence type="predicted"/>
<evidence type="ECO:0000313" key="3">
    <source>
        <dbReference type="EMBL" id="QCY46171.1"/>
    </source>
</evidence>